<dbReference type="Pfam" id="PF14687">
    <property type="entry name" value="DUF4460"/>
    <property type="match status" value="1"/>
</dbReference>
<evidence type="ECO:0000313" key="6">
    <source>
        <dbReference type="Proteomes" id="UP000011087"/>
    </source>
</evidence>
<dbReference type="RefSeq" id="XP_005826398.1">
    <property type="nucleotide sequence ID" value="XM_005826341.1"/>
</dbReference>
<dbReference type="Pfam" id="PF14688">
    <property type="entry name" value="DUF4461"/>
    <property type="match status" value="1"/>
</dbReference>
<evidence type="ECO:0000313" key="4">
    <source>
        <dbReference type="EMBL" id="EKX39418.1"/>
    </source>
</evidence>
<gene>
    <name evidence="4" type="ORF">GUITHDRAFT_164921</name>
</gene>
<dbReference type="InterPro" id="IPR028031">
    <property type="entry name" value="DUF4460"/>
</dbReference>
<evidence type="ECO:0008006" key="7">
    <source>
        <dbReference type="Google" id="ProtNLM"/>
    </source>
</evidence>
<dbReference type="EMBL" id="JH993039">
    <property type="protein sequence ID" value="EKX39418.1"/>
    <property type="molecule type" value="Genomic_DNA"/>
</dbReference>
<reference evidence="6" key="2">
    <citation type="submission" date="2012-11" db="EMBL/GenBank/DDBJ databases">
        <authorList>
            <person name="Kuo A."/>
            <person name="Curtis B.A."/>
            <person name="Tanifuji G."/>
            <person name="Burki F."/>
            <person name="Gruber A."/>
            <person name="Irimia M."/>
            <person name="Maruyama S."/>
            <person name="Arias M.C."/>
            <person name="Ball S.G."/>
            <person name="Gile G.H."/>
            <person name="Hirakawa Y."/>
            <person name="Hopkins J.F."/>
            <person name="Rensing S.A."/>
            <person name="Schmutz J."/>
            <person name="Symeonidi A."/>
            <person name="Elias M."/>
            <person name="Eveleigh R.J."/>
            <person name="Herman E.K."/>
            <person name="Klute M.J."/>
            <person name="Nakayama T."/>
            <person name="Obornik M."/>
            <person name="Reyes-Prieto A."/>
            <person name="Armbrust E.V."/>
            <person name="Aves S.J."/>
            <person name="Beiko R.G."/>
            <person name="Coutinho P."/>
            <person name="Dacks J.B."/>
            <person name="Durnford D.G."/>
            <person name="Fast N.M."/>
            <person name="Green B.R."/>
            <person name="Grisdale C."/>
            <person name="Hempe F."/>
            <person name="Henrissat B."/>
            <person name="Hoppner M.P."/>
            <person name="Ishida K.-I."/>
            <person name="Kim E."/>
            <person name="Koreny L."/>
            <person name="Kroth P.G."/>
            <person name="Liu Y."/>
            <person name="Malik S.-B."/>
            <person name="Maier U.G."/>
            <person name="McRose D."/>
            <person name="Mock T."/>
            <person name="Neilson J.A."/>
            <person name="Onodera N.T."/>
            <person name="Poole A.M."/>
            <person name="Pritham E.J."/>
            <person name="Richards T.A."/>
            <person name="Rocap G."/>
            <person name="Roy S.W."/>
            <person name="Sarai C."/>
            <person name="Schaack S."/>
            <person name="Shirato S."/>
            <person name="Slamovits C.H."/>
            <person name="Spencer D.F."/>
            <person name="Suzuki S."/>
            <person name="Worden A.Z."/>
            <person name="Zauner S."/>
            <person name="Barry K."/>
            <person name="Bell C."/>
            <person name="Bharti A.K."/>
            <person name="Crow J.A."/>
            <person name="Grimwood J."/>
            <person name="Kramer R."/>
            <person name="Lindquist E."/>
            <person name="Lucas S."/>
            <person name="Salamov A."/>
            <person name="McFadden G.I."/>
            <person name="Lane C.E."/>
            <person name="Keeling P.J."/>
            <person name="Gray M.W."/>
            <person name="Grigoriev I.V."/>
            <person name="Archibald J.M."/>
        </authorList>
    </citation>
    <scope>NUCLEOTIDE SEQUENCE</scope>
    <source>
        <strain evidence="6">CCMP2712</strain>
    </source>
</reference>
<sequence>MKKSSPCWSAARSLLLDISHGRNALYISRAGQAGCERVHSCWIKRRERPLAMGGTMKRWASTSEDKNMSMEAKLRQVYLKVHPDLFASFPEARKENEKSFQALSEFLEIMKGGSAVRTKVYMIKFYVKPDVEHEIQESDLRVISARLMATGGPGDVKELNKLLQLFGLGRASSSSKMEKNVFLVSDLEDFIRSYSDEAKKVIQAKQETWSNVYALQHFLHLNHQVRLSFPSGADVVTHTRVLEQISEEKILQTITSFEEKYRRLIIGNESCVHVDGRISLCCEGTPEEWLAHLTRIDWPQVARGEKLVIETRSKEKKVAESLGLRFLHASPDLEYSHTYLRLLEDMLSEASAGRSGRRRRFNQAPTVALLITESIPNFTDVEQVEGGCGIMKSKGALYATIHNGPGDIVRFVAEHASTAERYKKRLEEQRLELQEMLQQARMALGLQTLEADRSQVSVEEAILCCSKLLDLSCSPSSSTLAGVTQGIQLKIGRTYAIGADGILTLPFDLKGDEANTSSS</sequence>
<dbReference type="EnsemblProtists" id="EKX39418">
    <property type="protein sequence ID" value="EKX39418"/>
    <property type="gene ID" value="GUITHDRAFT_164921"/>
</dbReference>
<keyword evidence="1" id="KW-0175">Coiled coil</keyword>
<reference evidence="5" key="3">
    <citation type="submission" date="2016-03" db="UniProtKB">
        <authorList>
            <consortium name="EnsemblProtists"/>
        </authorList>
    </citation>
    <scope>IDENTIFICATION</scope>
</reference>
<protein>
    <recommendedName>
        <fullName evidence="7">DUF4460 domain-containing protein</fullName>
    </recommendedName>
</protein>
<dbReference type="PaxDb" id="55529-EKX39418"/>
<dbReference type="OMA" id="IEMIFTH"/>
<organism evidence="4">
    <name type="scientific">Guillardia theta (strain CCMP2712)</name>
    <name type="common">Cryptophyte</name>
    <dbReference type="NCBI Taxonomy" id="905079"/>
    <lineage>
        <taxon>Eukaryota</taxon>
        <taxon>Cryptophyceae</taxon>
        <taxon>Pyrenomonadales</taxon>
        <taxon>Geminigeraceae</taxon>
        <taxon>Guillardia</taxon>
    </lineage>
</organism>
<evidence type="ECO:0000256" key="1">
    <source>
        <dbReference type="SAM" id="Coils"/>
    </source>
</evidence>
<feature type="coiled-coil region" evidence="1">
    <location>
        <begin position="412"/>
        <end position="443"/>
    </location>
</feature>
<dbReference type="InterPro" id="IPR027986">
    <property type="entry name" value="TCAIM"/>
</dbReference>
<keyword evidence="6" id="KW-1185">Reference proteome</keyword>
<dbReference type="PANTHER" id="PTHR31596">
    <property type="entry name" value="T-CELL ACTIVATION INHIBITOR, MITOCHONDRIAL"/>
    <property type="match status" value="1"/>
</dbReference>
<evidence type="ECO:0000259" key="2">
    <source>
        <dbReference type="Pfam" id="PF14687"/>
    </source>
</evidence>
<feature type="domain" description="DUF4460" evidence="2">
    <location>
        <begin position="64"/>
        <end position="148"/>
    </location>
</feature>
<reference evidence="4 6" key="1">
    <citation type="journal article" date="2012" name="Nature">
        <title>Algal genomes reveal evolutionary mosaicism and the fate of nucleomorphs.</title>
        <authorList>
            <consortium name="DOE Joint Genome Institute"/>
            <person name="Curtis B.A."/>
            <person name="Tanifuji G."/>
            <person name="Burki F."/>
            <person name="Gruber A."/>
            <person name="Irimia M."/>
            <person name="Maruyama S."/>
            <person name="Arias M.C."/>
            <person name="Ball S.G."/>
            <person name="Gile G.H."/>
            <person name="Hirakawa Y."/>
            <person name="Hopkins J.F."/>
            <person name="Kuo A."/>
            <person name="Rensing S.A."/>
            <person name="Schmutz J."/>
            <person name="Symeonidi A."/>
            <person name="Elias M."/>
            <person name="Eveleigh R.J."/>
            <person name="Herman E.K."/>
            <person name="Klute M.J."/>
            <person name="Nakayama T."/>
            <person name="Obornik M."/>
            <person name="Reyes-Prieto A."/>
            <person name="Armbrust E.V."/>
            <person name="Aves S.J."/>
            <person name="Beiko R.G."/>
            <person name="Coutinho P."/>
            <person name="Dacks J.B."/>
            <person name="Durnford D.G."/>
            <person name="Fast N.M."/>
            <person name="Green B.R."/>
            <person name="Grisdale C.J."/>
            <person name="Hempel F."/>
            <person name="Henrissat B."/>
            <person name="Hoppner M.P."/>
            <person name="Ishida K."/>
            <person name="Kim E."/>
            <person name="Koreny L."/>
            <person name="Kroth P.G."/>
            <person name="Liu Y."/>
            <person name="Malik S.B."/>
            <person name="Maier U.G."/>
            <person name="McRose D."/>
            <person name="Mock T."/>
            <person name="Neilson J.A."/>
            <person name="Onodera N.T."/>
            <person name="Poole A.M."/>
            <person name="Pritham E.J."/>
            <person name="Richards T.A."/>
            <person name="Rocap G."/>
            <person name="Roy S.W."/>
            <person name="Sarai C."/>
            <person name="Schaack S."/>
            <person name="Shirato S."/>
            <person name="Slamovits C.H."/>
            <person name="Spencer D.F."/>
            <person name="Suzuki S."/>
            <person name="Worden A.Z."/>
            <person name="Zauner S."/>
            <person name="Barry K."/>
            <person name="Bell C."/>
            <person name="Bharti A.K."/>
            <person name="Crow J.A."/>
            <person name="Grimwood J."/>
            <person name="Kramer R."/>
            <person name="Lindquist E."/>
            <person name="Lucas S."/>
            <person name="Salamov A."/>
            <person name="McFadden G.I."/>
            <person name="Lane C.E."/>
            <person name="Keeling P.J."/>
            <person name="Gray M.W."/>
            <person name="Grigoriev I.V."/>
            <person name="Archibald J.M."/>
        </authorList>
    </citation>
    <scope>NUCLEOTIDE SEQUENCE</scope>
    <source>
        <strain evidence="4 6">CCMP2712</strain>
    </source>
</reference>
<proteinExistence type="predicted"/>
<evidence type="ECO:0000313" key="5">
    <source>
        <dbReference type="EnsemblProtists" id="EKX39418"/>
    </source>
</evidence>
<dbReference type="InterPro" id="IPR027989">
    <property type="entry name" value="DUF4461"/>
</dbReference>
<dbReference type="eggNOG" id="ENOG502S2UG">
    <property type="taxonomic scope" value="Eukaryota"/>
</dbReference>
<dbReference type="GeneID" id="17296244"/>
<dbReference type="Proteomes" id="UP000011087">
    <property type="component" value="Unassembled WGS sequence"/>
</dbReference>
<dbReference type="HOGENOM" id="CLU_525277_0_0_1"/>
<dbReference type="OrthoDB" id="1888383at2759"/>
<feature type="domain" description="DUF4461" evidence="3">
    <location>
        <begin position="186"/>
        <end position="510"/>
    </location>
</feature>
<accession>L1IT60</accession>
<evidence type="ECO:0000259" key="3">
    <source>
        <dbReference type="Pfam" id="PF14688"/>
    </source>
</evidence>
<dbReference type="AlphaFoldDB" id="L1IT60"/>
<name>L1IT60_GUITC</name>
<dbReference type="KEGG" id="gtt:GUITHDRAFT_164921"/>